<keyword evidence="3" id="KW-1185">Reference proteome</keyword>
<sequence>MIINNFQLIIRPYLKAILFILLFSFNNVSAQAPKSPEVANLYKVLTAEIDQSTGLSNTSIPLHNLKVDEINVPITLKYDSKGVKLENESSNIGTSWSLSMGGIIIRNQEGLPDEYTQTYQMYPTFDTQGNPSCTQFVIQNNVSYAEHADISNNAADYFSTNGNFNNYSGPIYASSLDKSPAPDIFQYMLPDGRNGSFIIKNFSLNTVISSTSDKISVYLDIKGNISSFTVIDDKGNSYFFNDIEQNNANLWDSTLFGSISRDTPLLQASTTSIKSDVWSFNYCTEGKNAGYSEPGAFALANRPTNSSWFLSKIVSANKNEINFTYENERHSKLSNTALAYNQGHVKIVVNMATFGNYFENGNNYNQFVTKRLKEIKSPSGSIVFQYDAKKREDVKDSYNETSGLFNSANNFSEVRAIKQINILNSQNQIVKKIDFYNSYKISSGIENVEESNKYLYKRLWLDKIVVNDTEEYRFNYISGNLPYKFSYEQDYWGGYNDNKADLNKKTMLPDLWFYPNDPRSFTRRTNFSIYKRKNFIGPEYKLSTSPDFNSAIGNYVSNRDINETSQQIGMLKKITFPSGGYLKFTYESNDFLLDNELKKGFGLRVKKVETYDNDVLASTTDYKYVNKDGTSSGIITSLNLYGKISAKDPRTEKILFLISSNSLLMNTDVYYKRIEKIIPNNGKIVSEYLIPYDINTENALYMANSNVPLYKNSLNLAKFRISCGISLTCRVNGVTKFIKNTFEYPSFDLNKNYQNLFGRKLRDSIYDKNGLIVKTIENSYTLSGFSKNQKCFFGETNNQTADQELGVGDQYIRTYAFCDYVLESSKTTDFFGTKSVSDLVEYKYFSNNVFHHNPISIKQTSSKGEQLTTYYKYPNDYNFNVTFPPILSGFSEVLLAMVKRNILVPIETKQTLNANGIEKVLNSSLTEYRYDNTNLVKSSIYNLKRSNTAFVDSYLQSNSPYLNFTKSENYFEDTVFQNYYLNGNIKEVTKKDGTHTVYIWGYNQTQVVAEIKNATSSEVEQYITNIQDISNGDNEQLLITELNKLRTNLVKAMVTTYTHKPLIGVSTITDPKGNLTSYHYDNSGRLEFVKDKDVNLLQEYVYNYKTPQVEYESIARNGSFVKTNCAQGGVSGASIPFSQLEGAYVSKISQADADAKGLELFNKNGEANANVNGTCTFSSIALSGSFERDDCWSFGAVGESVVYSQAAGVETSTISQEDADSKGLARFNKNGRAYARIKAKCIYSSIARSGSFFKNNCLEGEEGSKVDYSQAAGAVTSTVSQAAADDDGLLLFNKSGQANANANGTCTKFITYVPRWNAVNKTLALLAIASSSNHNGVTLRFNINYENNGSNSQPATIFIPAGQTSKGVNIILPSQYTPTVQLIAIERN</sequence>
<dbReference type="Proteomes" id="UP000184028">
    <property type="component" value="Unassembled WGS sequence"/>
</dbReference>
<organism evidence="2 3">
    <name type="scientific">Flavobacterium chilense</name>
    <dbReference type="NCBI Taxonomy" id="946677"/>
    <lineage>
        <taxon>Bacteria</taxon>
        <taxon>Pseudomonadati</taxon>
        <taxon>Bacteroidota</taxon>
        <taxon>Flavobacteriia</taxon>
        <taxon>Flavobacteriales</taxon>
        <taxon>Flavobacteriaceae</taxon>
        <taxon>Flavobacterium</taxon>
    </lineage>
</organism>
<dbReference type="EMBL" id="FRBT01000005">
    <property type="protein sequence ID" value="SHM36821.1"/>
    <property type="molecule type" value="Genomic_DNA"/>
</dbReference>
<feature type="domain" description="DUF5977" evidence="1">
    <location>
        <begin position="1243"/>
        <end position="1307"/>
    </location>
</feature>
<name>A0A1M7I7Q3_9FLAO</name>
<dbReference type="InterPro" id="IPR046020">
    <property type="entry name" value="DUF5977"/>
</dbReference>
<feature type="domain" description="DUF5977" evidence="1">
    <location>
        <begin position="1111"/>
        <end position="1176"/>
    </location>
</feature>
<evidence type="ECO:0000313" key="2">
    <source>
        <dbReference type="EMBL" id="SHM36821.1"/>
    </source>
</evidence>
<feature type="domain" description="DUF5977" evidence="1">
    <location>
        <begin position="1177"/>
        <end position="1242"/>
    </location>
</feature>
<dbReference type="OrthoDB" id="9814627at2"/>
<reference evidence="3" key="1">
    <citation type="submission" date="2016-11" db="EMBL/GenBank/DDBJ databases">
        <authorList>
            <person name="Varghese N."/>
            <person name="Submissions S."/>
        </authorList>
    </citation>
    <scope>NUCLEOTIDE SEQUENCE [LARGE SCALE GENOMIC DNA]</scope>
    <source>
        <strain evidence="3">DSM 24724</strain>
    </source>
</reference>
<dbReference type="RefSeq" id="WP_068842714.1">
    <property type="nucleotide sequence ID" value="NZ_FRBT01000005.1"/>
</dbReference>
<gene>
    <name evidence="2" type="ORF">SAMN05444484_105312</name>
</gene>
<protein>
    <recommendedName>
        <fullName evidence="1">DUF5977 domain-containing protein</fullName>
    </recommendedName>
</protein>
<dbReference type="Pfam" id="PF19404">
    <property type="entry name" value="DUF5977"/>
    <property type="match status" value="3"/>
</dbReference>
<dbReference type="STRING" id="946677.SAMN05444484_105312"/>
<evidence type="ECO:0000313" key="3">
    <source>
        <dbReference type="Proteomes" id="UP000184028"/>
    </source>
</evidence>
<evidence type="ECO:0000259" key="1">
    <source>
        <dbReference type="Pfam" id="PF19404"/>
    </source>
</evidence>
<proteinExistence type="predicted"/>
<accession>A0A1M7I7Q3</accession>